<evidence type="ECO:0000256" key="3">
    <source>
        <dbReference type="ARBA" id="ARBA00022475"/>
    </source>
</evidence>
<keyword evidence="5 7" id="KW-1133">Transmembrane helix</keyword>
<dbReference type="AlphaFoldDB" id="A0A3R5WLZ9"/>
<keyword evidence="4 7" id="KW-0812">Transmembrane</keyword>
<dbReference type="PANTHER" id="PTHR47371">
    <property type="entry name" value="LIPOTEICHOIC ACID SYNTHASE"/>
    <property type="match status" value="1"/>
</dbReference>
<dbReference type="Gene3D" id="3.40.720.10">
    <property type="entry name" value="Alkaline Phosphatase, subunit A"/>
    <property type="match status" value="1"/>
</dbReference>
<evidence type="ECO:0000256" key="7">
    <source>
        <dbReference type="SAM" id="Phobius"/>
    </source>
</evidence>
<feature type="domain" description="Sulfatase N-terminal" evidence="8">
    <location>
        <begin position="178"/>
        <end position="464"/>
    </location>
</feature>
<dbReference type="Gene3D" id="3.30.1120.170">
    <property type="match status" value="1"/>
</dbReference>
<evidence type="ECO:0000256" key="5">
    <source>
        <dbReference type="ARBA" id="ARBA00022989"/>
    </source>
</evidence>
<dbReference type="SUPFAM" id="SSF53649">
    <property type="entry name" value="Alkaline phosphatase-like"/>
    <property type="match status" value="1"/>
</dbReference>
<evidence type="ECO:0000256" key="1">
    <source>
        <dbReference type="ARBA" id="ARBA00004651"/>
    </source>
</evidence>
<comment type="caution">
    <text evidence="9">The sequence shown here is derived from an EMBL/GenBank/DDBJ whole genome shotgun (WGS) entry which is preliminary data.</text>
</comment>
<dbReference type="InterPro" id="IPR000917">
    <property type="entry name" value="Sulfatase_N"/>
</dbReference>
<organism evidence="9 10">
    <name type="scientific">Coprococcus eutactus</name>
    <dbReference type="NCBI Taxonomy" id="33043"/>
    <lineage>
        <taxon>Bacteria</taxon>
        <taxon>Bacillati</taxon>
        <taxon>Bacillota</taxon>
        <taxon>Clostridia</taxon>
        <taxon>Lachnospirales</taxon>
        <taxon>Lachnospiraceae</taxon>
        <taxon>Coprococcus</taxon>
    </lineage>
</organism>
<keyword evidence="3" id="KW-1003">Cell membrane</keyword>
<feature type="transmembrane region" description="Helical" evidence="7">
    <location>
        <begin position="6"/>
        <end position="27"/>
    </location>
</feature>
<dbReference type="Pfam" id="PF00884">
    <property type="entry name" value="Sulfatase"/>
    <property type="match status" value="1"/>
</dbReference>
<accession>A0A3R5WLZ9</accession>
<evidence type="ECO:0000313" key="10">
    <source>
        <dbReference type="Proteomes" id="UP000283295"/>
    </source>
</evidence>
<comment type="subcellular location">
    <subcellularLocation>
        <location evidence="1">Cell membrane</location>
        <topology evidence="1">Multi-pass membrane protein</topology>
    </subcellularLocation>
</comment>
<gene>
    <name evidence="9" type="ORF">DWX94_14670</name>
</gene>
<evidence type="ECO:0000313" key="9">
    <source>
        <dbReference type="EMBL" id="RGS34193.1"/>
    </source>
</evidence>
<dbReference type="PANTHER" id="PTHR47371:SF3">
    <property type="entry name" value="PHOSPHOGLYCEROL TRANSFERASE I"/>
    <property type="match status" value="1"/>
</dbReference>
<evidence type="ECO:0000256" key="4">
    <source>
        <dbReference type="ARBA" id="ARBA00022692"/>
    </source>
</evidence>
<proteinExistence type="predicted"/>
<sequence length="534" mass="61418">MLAVALFRNLVKIMLFAIPGILYWGCIRKREETRRNKRRCIYNVAIIAALGIGMFVILEDGTAQRYSPKQLLFGDYVMELSVQRLGVCVNAAKDIQALISGDKGKNIKYSISDTQFIDYKPKKDKKGIIREPQIDDSINFKSICDNTDNSDIRLVSGMIADMQPSYTNEYTGMFKDYNIVFVTAESLCKYAISKDITPTLYKIFNEGFVFTNFYNPLWYHSTVDGEYVNCLSQYPSQNEWSLEKSADTYQPYALGNILNKEGYKSFGYHDYNSYFYDRTKTHPNMGYTTFKAVGYGLDIPNHNDDYSDLECMEYAYKDFSQTDRFNMYFMSFSGHMPYDTNKYSIAENREFVKEKLQNQKISDEVIGYISCQKELDKALEYLIDELEKDGKLEKTLFIVAPDHYPYGLTDSQYNELAGKYVSGDKFEKCLSCFGIWCSSMKSPIVVNKLCSSIDILPTVLNLLGTKYDSRLLAGRDIFSEASSLVVFSDQSFITDDVKYNSSEDTIEYLVPQSQLSEDYLDKTIRIVDEKTYLS</sequence>
<dbReference type="InterPro" id="IPR017850">
    <property type="entry name" value="Alkaline_phosphatase_core_sf"/>
</dbReference>
<feature type="non-terminal residue" evidence="9">
    <location>
        <position position="534"/>
    </location>
</feature>
<protein>
    <submittedName>
        <fullName evidence="9">LTA synthase family protein</fullName>
    </submittedName>
</protein>
<dbReference type="EMBL" id="QRVK01000102">
    <property type="protein sequence ID" value="RGS34193.1"/>
    <property type="molecule type" value="Genomic_DNA"/>
</dbReference>
<name>A0A3R5WLZ9_9FIRM</name>
<dbReference type="GO" id="GO:0005886">
    <property type="term" value="C:plasma membrane"/>
    <property type="evidence" value="ECO:0007669"/>
    <property type="project" value="UniProtKB-SubCell"/>
</dbReference>
<evidence type="ECO:0000256" key="6">
    <source>
        <dbReference type="ARBA" id="ARBA00023136"/>
    </source>
</evidence>
<keyword evidence="6 7" id="KW-0472">Membrane</keyword>
<dbReference type="CDD" id="cd16015">
    <property type="entry name" value="LTA_synthase"/>
    <property type="match status" value="1"/>
</dbReference>
<evidence type="ECO:0000259" key="8">
    <source>
        <dbReference type="Pfam" id="PF00884"/>
    </source>
</evidence>
<evidence type="ECO:0000256" key="2">
    <source>
        <dbReference type="ARBA" id="ARBA00004936"/>
    </source>
</evidence>
<dbReference type="InterPro" id="IPR050448">
    <property type="entry name" value="OpgB/LTA_synthase_biosynth"/>
</dbReference>
<dbReference type="Proteomes" id="UP000283295">
    <property type="component" value="Unassembled WGS sequence"/>
</dbReference>
<comment type="pathway">
    <text evidence="2">Cell wall biogenesis; lipoteichoic acid biosynthesis.</text>
</comment>
<feature type="transmembrane region" description="Helical" evidence="7">
    <location>
        <begin position="39"/>
        <end position="58"/>
    </location>
</feature>
<reference evidence="9 10" key="1">
    <citation type="submission" date="2018-08" db="EMBL/GenBank/DDBJ databases">
        <title>A genome reference for cultivated species of the human gut microbiota.</title>
        <authorList>
            <person name="Zou Y."/>
            <person name="Xue W."/>
            <person name="Luo G."/>
        </authorList>
    </citation>
    <scope>NUCLEOTIDE SEQUENCE [LARGE SCALE GENOMIC DNA]</scope>
    <source>
        <strain evidence="9 10">AF22-21</strain>
    </source>
</reference>